<dbReference type="InterPro" id="IPR029044">
    <property type="entry name" value="Nucleotide-diphossugar_trans"/>
</dbReference>
<dbReference type="SUPFAM" id="SSF53448">
    <property type="entry name" value="Nucleotide-diphospho-sugar transferases"/>
    <property type="match status" value="1"/>
</dbReference>
<dbReference type="GO" id="GO:0004475">
    <property type="term" value="F:mannose-1-phosphate guanylyltransferase (GTP) activity"/>
    <property type="evidence" value="ECO:0007669"/>
    <property type="project" value="UniProtKB-EC"/>
</dbReference>
<dbReference type="PANTHER" id="PTHR46390:SF1">
    <property type="entry name" value="MANNOSE-1-PHOSPHATE GUANYLYLTRANSFERASE"/>
    <property type="match status" value="1"/>
</dbReference>
<evidence type="ECO:0000313" key="4">
    <source>
        <dbReference type="Proteomes" id="UP000249417"/>
    </source>
</evidence>
<dbReference type="SUPFAM" id="SSF159283">
    <property type="entry name" value="Guanosine diphospho-D-mannose pyrophosphorylase/mannose-6-phosphate isomerase linker domain"/>
    <property type="match status" value="1"/>
</dbReference>
<dbReference type="InterPro" id="IPR005835">
    <property type="entry name" value="NTP_transferase_dom"/>
</dbReference>
<comment type="caution">
    <text evidence="3">The sequence shown here is derived from an EMBL/GenBank/DDBJ whole genome shotgun (WGS) entry which is preliminary data.</text>
</comment>
<evidence type="ECO:0000313" key="3">
    <source>
        <dbReference type="EMBL" id="PZQ46647.1"/>
    </source>
</evidence>
<proteinExistence type="predicted"/>
<evidence type="ECO:0000259" key="1">
    <source>
        <dbReference type="Pfam" id="PF00483"/>
    </source>
</evidence>
<dbReference type="GO" id="GO:0009298">
    <property type="term" value="P:GDP-mannose biosynthetic process"/>
    <property type="evidence" value="ECO:0007669"/>
    <property type="project" value="TreeGrafter"/>
</dbReference>
<reference evidence="3 4" key="1">
    <citation type="submission" date="2017-08" db="EMBL/GenBank/DDBJ databases">
        <title>Infants hospitalized years apart are colonized by the same room-sourced microbial strains.</title>
        <authorList>
            <person name="Brooks B."/>
            <person name="Olm M.R."/>
            <person name="Firek B.A."/>
            <person name="Baker R."/>
            <person name="Thomas B.C."/>
            <person name="Morowitz M.J."/>
            <person name="Banfield J.F."/>
        </authorList>
    </citation>
    <scope>NUCLEOTIDE SEQUENCE [LARGE SCALE GENOMIC DNA]</scope>
    <source>
        <strain evidence="3">S2_005_002_R2_29</strain>
    </source>
</reference>
<dbReference type="PANTHER" id="PTHR46390">
    <property type="entry name" value="MANNOSE-1-PHOSPHATE GUANYLYLTRANSFERASE"/>
    <property type="match status" value="1"/>
</dbReference>
<sequence length="335" mass="36137">MNDFSLLQNTMRRALRTSGADASTLVTVTLGALKNGVAAQLAEIDEKATQHILCEPSARNTAAAVAFAAEYVLRVFGEGAIMWILPADHHIEREDVLANSFQHALAAAKTGKLVTFGINPTRPDTGYGYIRVGEADASGKVHSVQQFVEKPDLTTAKSYLQTGEHLWNSGMFLFSAKSVVDHFATLSPKILKDVRRAMEVAVLHPCTDIYNAIESQPFDKAIMEKSDQVAVVPCNPEWSDIGSWESLWDIRAKDSNNNVIEGRAACHNAKGCLIQSKDKLIAVAGIDNLVVVETEDALLITNKSDNDSMKAMVTGLKKAGAPEVSGFGNIAPQAS</sequence>
<accession>A0A2W5PPP0</accession>
<organism evidence="3 4">
    <name type="scientific">Micavibrio aeruginosavorus</name>
    <dbReference type="NCBI Taxonomy" id="349221"/>
    <lineage>
        <taxon>Bacteria</taxon>
        <taxon>Pseudomonadati</taxon>
        <taxon>Bdellovibrionota</taxon>
        <taxon>Bdellovibrionia</taxon>
        <taxon>Bdellovibrionales</taxon>
        <taxon>Pseudobdellovibrionaceae</taxon>
        <taxon>Micavibrio</taxon>
    </lineage>
</organism>
<protein>
    <submittedName>
        <fullName evidence="3">Mannose-1-phosphate guanylyltransferase/mannose-6-phosphate isomerase</fullName>
        <ecNumber evidence="3">2.7.7.13</ecNumber>
    </submittedName>
</protein>
<keyword evidence="3" id="KW-0413">Isomerase</keyword>
<dbReference type="InterPro" id="IPR054566">
    <property type="entry name" value="ManC/GMP-like_b-helix"/>
</dbReference>
<dbReference type="GO" id="GO:0016853">
    <property type="term" value="F:isomerase activity"/>
    <property type="evidence" value="ECO:0007669"/>
    <property type="project" value="UniProtKB-KW"/>
</dbReference>
<name>A0A2W5PPP0_9BACT</name>
<dbReference type="Gene3D" id="3.90.550.10">
    <property type="entry name" value="Spore Coat Polysaccharide Biosynthesis Protein SpsA, Chain A"/>
    <property type="match status" value="1"/>
</dbReference>
<dbReference type="InterPro" id="IPR051161">
    <property type="entry name" value="Mannose-6P_isomerase_type2"/>
</dbReference>
<dbReference type="Pfam" id="PF00483">
    <property type="entry name" value="NTP_transferase"/>
    <property type="match status" value="1"/>
</dbReference>
<keyword evidence="3" id="KW-0808">Transferase</keyword>
<feature type="domain" description="MannoseP isomerase/GMP-like beta-helix" evidence="2">
    <location>
        <begin position="268"/>
        <end position="314"/>
    </location>
</feature>
<feature type="domain" description="Nucleotidyl transferase" evidence="1">
    <location>
        <begin position="5"/>
        <end position="255"/>
    </location>
</feature>
<keyword evidence="3" id="KW-0548">Nucleotidyltransferase</keyword>
<dbReference type="Pfam" id="PF22640">
    <property type="entry name" value="ManC_GMP_beta-helix"/>
    <property type="match status" value="1"/>
</dbReference>
<feature type="non-terminal residue" evidence="3">
    <location>
        <position position="335"/>
    </location>
</feature>
<dbReference type="AlphaFoldDB" id="A0A2W5PPP0"/>
<dbReference type="EC" id="2.7.7.13" evidence="3"/>
<gene>
    <name evidence="3" type="primary">cpsB</name>
    <name evidence="3" type="ORF">DI551_04665</name>
</gene>
<dbReference type="Proteomes" id="UP000249417">
    <property type="component" value="Unassembled WGS sequence"/>
</dbReference>
<evidence type="ECO:0000259" key="2">
    <source>
        <dbReference type="Pfam" id="PF22640"/>
    </source>
</evidence>
<dbReference type="EMBL" id="QFQB01000023">
    <property type="protein sequence ID" value="PZQ46647.1"/>
    <property type="molecule type" value="Genomic_DNA"/>
</dbReference>